<dbReference type="InParanoid" id="D8QND9"/>
<keyword evidence="2" id="KW-1185">Reference proteome</keyword>
<dbReference type="KEGG" id="smo:SELMODRAFT_75149"/>
<dbReference type="PANTHER" id="PTHR19288:SF25">
    <property type="entry name" value="PHOSPHATIDYLGLYCEROPHOSPHATASE GEP4, MITOCHONDRIAL"/>
    <property type="match status" value="1"/>
</dbReference>
<dbReference type="OMA" id="PDCQQCV"/>
<dbReference type="InterPro" id="IPR023214">
    <property type="entry name" value="HAD_sf"/>
</dbReference>
<dbReference type="PANTHER" id="PTHR19288">
    <property type="entry name" value="4-NITROPHENYLPHOSPHATASE-RELATED"/>
    <property type="match status" value="1"/>
</dbReference>
<dbReference type="FunCoup" id="D8QND9">
    <property type="interactions" value="382"/>
</dbReference>
<dbReference type="InterPro" id="IPR036412">
    <property type="entry name" value="HAD-like_sf"/>
</dbReference>
<dbReference type="Proteomes" id="UP000001514">
    <property type="component" value="Unassembled WGS sequence"/>
</dbReference>
<proteinExistence type="predicted"/>
<dbReference type="NCBIfam" id="TIGR01668">
    <property type="entry name" value="YqeG_hyp_ppase"/>
    <property type="match status" value="1"/>
</dbReference>
<dbReference type="InterPro" id="IPR006549">
    <property type="entry name" value="HAD-SF_hydro_IIIA"/>
</dbReference>
<protein>
    <recommendedName>
        <fullName evidence="3">Phosphatidylglycerophosphatase</fullName>
    </recommendedName>
</protein>
<dbReference type="GO" id="GO:0008962">
    <property type="term" value="F:phosphatidylglycerophosphatase activity"/>
    <property type="evidence" value="ECO:0007669"/>
    <property type="project" value="InterPro"/>
</dbReference>
<sequence length="221" mass="24330">MIAKLGQRFNAAGIGSAARVLLRDRSLMLPHVHVPDISWIDWRALKERGFAGVVFDKDNTLTAPYVATVWPTLGESLEECRKCFGENVALLSNSAAGLYQFDPAGVEADALEKSLGISVIRHGSKKPAGNADALKKRFGCDASLLVMVGDRHLTDVVYGNKNGLLTISTEPLTLKGEPFIVTRVRRFEDAMLRRWKSSGLKPPPHSLHTTEFDFIKDPGCW</sequence>
<dbReference type="InterPro" id="IPR027706">
    <property type="entry name" value="PGP_Pase"/>
</dbReference>
<dbReference type="Pfam" id="PF09419">
    <property type="entry name" value="PGP_phosphatase"/>
    <property type="match status" value="1"/>
</dbReference>
<dbReference type="InterPro" id="IPR010021">
    <property type="entry name" value="PGPP1/Gep4"/>
</dbReference>
<dbReference type="NCBIfam" id="TIGR01662">
    <property type="entry name" value="HAD-SF-IIIA"/>
    <property type="match status" value="1"/>
</dbReference>
<organism evidence="2">
    <name type="scientific">Selaginella moellendorffii</name>
    <name type="common">Spikemoss</name>
    <dbReference type="NCBI Taxonomy" id="88036"/>
    <lineage>
        <taxon>Eukaryota</taxon>
        <taxon>Viridiplantae</taxon>
        <taxon>Streptophyta</taxon>
        <taxon>Embryophyta</taxon>
        <taxon>Tracheophyta</taxon>
        <taxon>Lycopodiopsida</taxon>
        <taxon>Selaginellales</taxon>
        <taxon>Selaginellaceae</taxon>
        <taxon>Selaginella</taxon>
    </lineage>
</organism>
<evidence type="ECO:0008006" key="3">
    <source>
        <dbReference type="Google" id="ProtNLM"/>
    </source>
</evidence>
<accession>D8QND9</accession>
<name>D8QND9_SELML</name>
<dbReference type="eggNOG" id="KOG2961">
    <property type="taxonomic scope" value="Eukaryota"/>
</dbReference>
<evidence type="ECO:0000313" key="1">
    <source>
        <dbReference type="EMBL" id="EFJ38084.1"/>
    </source>
</evidence>
<dbReference type="Gene3D" id="3.40.50.1000">
    <property type="entry name" value="HAD superfamily/HAD-like"/>
    <property type="match status" value="1"/>
</dbReference>
<dbReference type="HOGENOM" id="CLU_056221_3_1_1"/>
<gene>
    <name evidence="1" type="ORF">SELMODRAFT_75149</name>
</gene>
<dbReference type="SUPFAM" id="SSF56784">
    <property type="entry name" value="HAD-like"/>
    <property type="match status" value="1"/>
</dbReference>
<dbReference type="Gramene" id="EFJ38084">
    <property type="protein sequence ID" value="EFJ38084"/>
    <property type="gene ID" value="SELMODRAFT_75149"/>
</dbReference>
<reference evidence="1 2" key="1">
    <citation type="journal article" date="2011" name="Science">
        <title>The Selaginella genome identifies genetic changes associated with the evolution of vascular plants.</title>
        <authorList>
            <person name="Banks J.A."/>
            <person name="Nishiyama T."/>
            <person name="Hasebe M."/>
            <person name="Bowman J.L."/>
            <person name="Gribskov M."/>
            <person name="dePamphilis C."/>
            <person name="Albert V.A."/>
            <person name="Aono N."/>
            <person name="Aoyama T."/>
            <person name="Ambrose B.A."/>
            <person name="Ashton N.W."/>
            <person name="Axtell M.J."/>
            <person name="Barker E."/>
            <person name="Barker M.S."/>
            <person name="Bennetzen J.L."/>
            <person name="Bonawitz N.D."/>
            <person name="Chapple C."/>
            <person name="Cheng C."/>
            <person name="Correa L.G."/>
            <person name="Dacre M."/>
            <person name="DeBarry J."/>
            <person name="Dreyer I."/>
            <person name="Elias M."/>
            <person name="Engstrom E.M."/>
            <person name="Estelle M."/>
            <person name="Feng L."/>
            <person name="Finet C."/>
            <person name="Floyd S.K."/>
            <person name="Frommer W.B."/>
            <person name="Fujita T."/>
            <person name="Gramzow L."/>
            <person name="Gutensohn M."/>
            <person name="Harholt J."/>
            <person name="Hattori M."/>
            <person name="Heyl A."/>
            <person name="Hirai T."/>
            <person name="Hiwatashi Y."/>
            <person name="Ishikawa M."/>
            <person name="Iwata M."/>
            <person name="Karol K.G."/>
            <person name="Koehler B."/>
            <person name="Kolukisaoglu U."/>
            <person name="Kubo M."/>
            <person name="Kurata T."/>
            <person name="Lalonde S."/>
            <person name="Li K."/>
            <person name="Li Y."/>
            <person name="Litt A."/>
            <person name="Lyons E."/>
            <person name="Manning G."/>
            <person name="Maruyama T."/>
            <person name="Michael T.P."/>
            <person name="Mikami K."/>
            <person name="Miyazaki S."/>
            <person name="Morinaga S."/>
            <person name="Murata T."/>
            <person name="Mueller-Roeber B."/>
            <person name="Nelson D.R."/>
            <person name="Obara M."/>
            <person name="Oguri Y."/>
            <person name="Olmstead R.G."/>
            <person name="Onodera N."/>
            <person name="Petersen B.L."/>
            <person name="Pils B."/>
            <person name="Prigge M."/>
            <person name="Rensing S.A."/>
            <person name="Riano-Pachon D.M."/>
            <person name="Roberts A.W."/>
            <person name="Sato Y."/>
            <person name="Scheller H.V."/>
            <person name="Schulz B."/>
            <person name="Schulz C."/>
            <person name="Shakirov E.V."/>
            <person name="Shibagaki N."/>
            <person name="Shinohara N."/>
            <person name="Shippen D.E."/>
            <person name="Soerensen I."/>
            <person name="Sotooka R."/>
            <person name="Sugimoto N."/>
            <person name="Sugita M."/>
            <person name="Sumikawa N."/>
            <person name="Tanurdzic M."/>
            <person name="Theissen G."/>
            <person name="Ulvskov P."/>
            <person name="Wakazuki S."/>
            <person name="Weng J.K."/>
            <person name="Willats W.W."/>
            <person name="Wipf D."/>
            <person name="Wolf P.G."/>
            <person name="Yang L."/>
            <person name="Zimmer A.D."/>
            <person name="Zhu Q."/>
            <person name="Mitros T."/>
            <person name="Hellsten U."/>
            <person name="Loque D."/>
            <person name="Otillar R."/>
            <person name="Salamov A."/>
            <person name="Schmutz J."/>
            <person name="Shapiro H."/>
            <person name="Lindquist E."/>
            <person name="Lucas S."/>
            <person name="Rokhsar D."/>
            <person name="Grigoriev I.V."/>
        </authorList>
    </citation>
    <scope>NUCLEOTIDE SEQUENCE [LARGE SCALE GENOMIC DNA]</scope>
</reference>
<dbReference type="EMBL" id="GL377565">
    <property type="protein sequence ID" value="EFJ38084.1"/>
    <property type="molecule type" value="Genomic_DNA"/>
</dbReference>
<dbReference type="AlphaFoldDB" id="D8QND9"/>
<dbReference type="GO" id="GO:0016791">
    <property type="term" value="F:phosphatase activity"/>
    <property type="evidence" value="ECO:0000318"/>
    <property type="project" value="GO_Central"/>
</dbReference>
<evidence type="ECO:0000313" key="2">
    <source>
        <dbReference type="Proteomes" id="UP000001514"/>
    </source>
</evidence>
<dbReference type="GO" id="GO:0005737">
    <property type="term" value="C:cytoplasm"/>
    <property type="evidence" value="ECO:0000318"/>
    <property type="project" value="GO_Central"/>
</dbReference>
<dbReference type="STRING" id="88036.D8QND9"/>